<reference evidence="2 3" key="1">
    <citation type="journal article" date="2016" name="Nat. Commun.">
        <title>Ectomycorrhizal ecology is imprinted in the genome of the dominant symbiotic fungus Cenococcum geophilum.</title>
        <authorList>
            <consortium name="DOE Joint Genome Institute"/>
            <person name="Peter M."/>
            <person name="Kohler A."/>
            <person name="Ohm R.A."/>
            <person name="Kuo A."/>
            <person name="Krutzmann J."/>
            <person name="Morin E."/>
            <person name="Arend M."/>
            <person name="Barry K.W."/>
            <person name="Binder M."/>
            <person name="Choi C."/>
            <person name="Clum A."/>
            <person name="Copeland A."/>
            <person name="Grisel N."/>
            <person name="Haridas S."/>
            <person name="Kipfer T."/>
            <person name="LaButti K."/>
            <person name="Lindquist E."/>
            <person name="Lipzen A."/>
            <person name="Maire R."/>
            <person name="Meier B."/>
            <person name="Mihaltcheva S."/>
            <person name="Molinier V."/>
            <person name="Murat C."/>
            <person name="Poggeler S."/>
            <person name="Quandt C.A."/>
            <person name="Sperisen C."/>
            <person name="Tritt A."/>
            <person name="Tisserant E."/>
            <person name="Crous P.W."/>
            <person name="Henrissat B."/>
            <person name="Nehls U."/>
            <person name="Egli S."/>
            <person name="Spatafora J.W."/>
            <person name="Grigoriev I.V."/>
            <person name="Martin F.M."/>
        </authorList>
    </citation>
    <scope>NUCLEOTIDE SEQUENCE [LARGE SCALE GENOMIC DNA]</scope>
    <source>
        <strain evidence="2 3">CBS 459.81</strain>
    </source>
</reference>
<feature type="transmembrane region" description="Helical" evidence="1">
    <location>
        <begin position="41"/>
        <end position="61"/>
    </location>
</feature>
<keyword evidence="1" id="KW-0472">Membrane</keyword>
<accession>A0A8E2EAM1</accession>
<proteinExistence type="predicted"/>
<evidence type="ECO:0000313" key="2">
    <source>
        <dbReference type="EMBL" id="OCK80500.1"/>
    </source>
</evidence>
<organism evidence="2 3">
    <name type="scientific">Lepidopterella palustris CBS 459.81</name>
    <dbReference type="NCBI Taxonomy" id="1314670"/>
    <lineage>
        <taxon>Eukaryota</taxon>
        <taxon>Fungi</taxon>
        <taxon>Dikarya</taxon>
        <taxon>Ascomycota</taxon>
        <taxon>Pezizomycotina</taxon>
        <taxon>Dothideomycetes</taxon>
        <taxon>Pleosporomycetidae</taxon>
        <taxon>Mytilinidiales</taxon>
        <taxon>Argynnaceae</taxon>
        <taxon>Lepidopterella</taxon>
    </lineage>
</organism>
<keyword evidence="1" id="KW-1133">Transmembrane helix</keyword>
<evidence type="ECO:0000256" key="1">
    <source>
        <dbReference type="SAM" id="Phobius"/>
    </source>
</evidence>
<evidence type="ECO:0000313" key="3">
    <source>
        <dbReference type="Proteomes" id="UP000250266"/>
    </source>
</evidence>
<dbReference type="AlphaFoldDB" id="A0A8E2EAM1"/>
<sequence length="105" mass="12207">MHMINEMMIMIVILPLMILWTRCQRYLTLSLRAKRWIDFMSPYLIPVVYLIAIFSLLGYFIQYALERPQKPSNPVGAMHIHFKSKHPPLPPPPPPPALTCTYQAS</sequence>
<protein>
    <submittedName>
        <fullName evidence="2">Uncharacterized protein</fullName>
    </submittedName>
</protein>
<keyword evidence="1" id="KW-0812">Transmembrane</keyword>
<dbReference type="EMBL" id="KV744957">
    <property type="protein sequence ID" value="OCK80500.1"/>
    <property type="molecule type" value="Genomic_DNA"/>
</dbReference>
<dbReference type="Proteomes" id="UP000250266">
    <property type="component" value="Unassembled WGS sequence"/>
</dbReference>
<keyword evidence="3" id="KW-1185">Reference proteome</keyword>
<gene>
    <name evidence="2" type="ORF">K432DRAFT_43180</name>
</gene>
<name>A0A8E2EAM1_9PEZI</name>